<dbReference type="InterPro" id="IPR036388">
    <property type="entry name" value="WH-like_DNA-bd_sf"/>
</dbReference>
<comment type="caution">
    <text evidence="7">The sequence shown here is derived from an EMBL/GenBank/DDBJ whole genome shotgun (WGS) entry which is preliminary data.</text>
</comment>
<dbReference type="GO" id="GO:0008483">
    <property type="term" value="F:transaminase activity"/>
    <property type="evidence" value="ECO:0007669"/>
    <property type="project" value="UniProtKB-KW"/>
</dbReference>
<dbReference type="GO" id="GO:0003677">
    <property type="term" value="F:DNA binding"/>
    <property type="evidence" value="ECO:0007669"/>
    <property type="project" value="UniProtKB-KW"/>
</dbReference>
<keyword evidence="7" id="KW-0032">Aminotransferase</keyword>
<dbReference type="PANTHER" id="PTHR46577:SF1">
    <property type="entry name" value="HTH-TYPE TRANSCRIPTIONAL REGULATORY PROTEIN GABR"/>
    <property type="match status" value="1"/>
</dbReference>
<evidence type="ECO:0000256" key="5">
    <source>
        <dbReference type="ARBA" id="ARBA00023163"/>
    </source>
</evidence>
<evidence type="ECO:0000256" key="1">
    <source>
        <dbReference type="ARBA" id="ARBA00005384"/>
    </source>
</evidence>
<dbReference type="Pfam" id="PF00392">
    <property type="entry name" value="GntR"/>
    <property type="match status" value="1"/>
</dbReference>
<name>A0A367YXU7_9ACTN</name>
<keyword evidence="2" id="KW-0663">Pyridoxal phosphate</keyword>
<evidence type="ECO:0000256" key="2">
    <source>
        <dbReference type="ARBA" id="ARBA00022898"/>
    </source>
</evidence>
<dbReference type="InterPro" id="IPR036390">
    <property type="entry name" value="WH_DNA-bd_sf"/>
</dbReference>
<dbReference type="Gene3D" id="3.40.640.10">
    <property type="entry name" value="Type I PLP-dependent aspartate aminotransferase-like (Major domain)"/>
    <property type="match status" value="1"/>
</dbReference>
<organism evidence="7 8">
    <name type="scientific">Desertihabitans brevis</name>
    <dbReference type="NCBI Taxonomy" id="2268447"/>
    <lineage>
        <taxon>Bacteria</taxon>
        <taxon>Bacillati</taxon>
        <taxon>Actinomycetota</taxon>
        <taxon>Actinomycetes</taxon>
        <taxon>Propionibacteriales</taxon>
        <taxon>Propionibacteriaceae</taxon>
        <taxon>Desertihabitans</taxon>
    </lineage>
</organism>
<gene>
    <name evidence="7" type="ORF">DT076_04400</name>
</gene>
<keyword evidence="5" id="KW-0804">Transcription</keyword>
<keyword evidence="4" id="KW-0238">DNA-binding</keyword>
<dbReference type="GO" id="GO:0003700">
    <property type="term" value="F:DNA-binding transcription factor activity"/>
    <property type="evidence" value="ECO:0007669"/>
    <property type="project" value="InterPro"/>
</dbReference>
<evidence type="ECO:0000259" key="6">
    <source>
        <dbReference type="PROSITE" id="PS50949"/>
    </source>
</evidence>
<comment type="similarity">
    <text evidence="1">In the C-terminal section; belongs to the class-I pyridoxal-phosphate-dependent aminotransferase family.</text>
</comment>
<dbReference type="InterPro" id="IPR000524">
    <property type="entry name" value="Tscrpt_reg_HTH_GntR"/>
</dbReference>
<dbReference type="SUPFAM" id="SSF53383">
    <property type="entry name" value="PLP-dependent transferases"/>
    <property type="match status" value="1"/>
</dbReference>
<dbReference type="EMBL" id="QOUI01000002">
    <property type="protein sequence ID" value="RCK70660.1"/>
    <property type="molecule type" value="Genomic_DNA"/>
</dbReference>
<dbReference type="InterPro" id="IPR051446">
    <property type="entry name" value="HTH_trans_reg/aminotransferase"/>
</dbReference>
<accession>A0A367YXU7</accession>
<evidence type="ECO:0000256" key="4">
    <source>
        <dbReference type="ARBA" id="ARBA00023125"/>
    </source>
</evidence>
<dbReference type="InterPro" id="IPR015424">
    <property type="entry name" value="PyrdxlP-dep_Trfase"/>
</dbReference>
<dbReference type="InterPro" id="IPR004839">
    <property type="entry name" value="Aminotransferase_I/II_large"/>
</dbReference>
<keyword evidence="8" id="KW-1185">Reference proteome</keyword>
<proteinExistence type="inferred from homology"/>
<dbReference type="Gene3D" id="1.10.10.10">
    <property type="entry name" value="Winged helix-like DNA-binding domain superfamily/Winged helix DNA-binding domain"/>
    <property type="match status" value="1"/>
</dbReference>
<dbReference type="Proteomes" id="UP000252770">
    <property type="component" value="Unassembled WGS sequence"/>
</dbReference>
<dbReference type="Pfam" id="PF00155">
    <property type="entry name" value="Aminotran_1_2"/>
    <property type="match status" value="1"/>
</dbReference>
<sequence length="501" mass="52471">MAPIQLATGLAENSQLAQTGLVHRSISAPRVATLVGSGPWPAPAYRSLAAAVRRSVEDGRLPVGTRLPSERELTGAVGLSRTTVTRAYAELRSQGYLVTRRGSGSVTRVPDVPGGRVDHLLTPAGVDDVALDLTCTAPLAPAGVAEAYSRALDGLGAYLPGTGYYPSGLPVLRAAVAERFTRRGLPTSPDQVVVTTGALSAVAVAGATLLGRSDRVVLESPSYPNAIATLDGLARVVPHPLRPDQPGAEWDVEGLAALVRQVGPRAAYLIPDFHNPTGLLMDPDQREQVGRVLRTGRVVPVVDESLVELALDGAEVPAPLAAWVPDAITVGSASKSFWGGLRVGWLRAPDARLAELASTRLRLDLGAPVLEQLVVADLLGRAEEVLTVQRARLREGRDVLLAGLAEHLPDWRCTVPGGGMALWCELPGGSSTVLVRAAHRHGVALAAGPRFAPGGGHDRRLRLPHCLPVEQLAEVAPRLARAWAEARGTAGTDAADVPLIA</sequence>
<dbReference type="AlphaFoldDB" id="A0A367YXU7"/>
<evidence type="ECO:0000313" key="7">
    <source>
        <dbReference type="EMBL" id="RCK70660.1"/>
    </source>
</evidence>
<feature type="domain" description="HTH gntR-type" evidence="6">
    <location>
        <begin position="42"/>
        <end position="110"/>
    </location>
</feature>
<evidence type="ECO:0000313" key="8">
    <source>
        <dbReference type="Proteomes" id="UP000252770"/>
    </source>
</evidence>
<dbReference type="PRINTS" id="PR00035">
    <property type="entry name" value="HTHGNTR"/>
</dbReference>
<dbReference type="GO" id="GO:0030170">
    <property type="term" value="F:pyridoxal phosphate binding"/>
    <property type="evidence" value="ECO:0007669"/>
    <property type="project" value="InterPro"/>
</dbReference>
<reference evidence="7 8" key="1">
    <citation type="submission" date="2018-07" db="EMBL/GenBank/DDBJ databases">
        <title>Desertimonas flava gen. nov. sp. nov.</title>
        <authorList>
            <person name="Liu S."/>
        </authorList>
    </citation>
    <scope>NUCLEOTIDE SEQUENCE [LARGE SCALE GENOMIC DNA]</scope>
    <source>
        <strain evidence="7 8">16Sb5-5</strain>
    </source>
</reference>
<protein>
    <submittedName>
        <fullName evidence="7">PLP-dependent aminotransferase family protein</fullName>
    </submittedName>
</protein>
<keyword evidence="7" id="KW-0808">Transferase</keyword>
<dbReference type="CDD" id="cd00609">
    <property type="entry name" value="AAT_like"/>
    <property type="match status" value="1"/>
</dbReference>
<dbReference type="PANTHER" id="PTHR46577">
    <property type="entry name" value="HTH-TYPE TRANSCRIPTIONAL REGULATORY PROTEIN GABR"/>
    <property type="match status" value="1"/>
</dbReference>
<dbReference type="SUPFAM" id="SSF46785">
    <property type="entry name" value="Winged helix' DNA-binding domain"/>
    <property type="match status" value="1"/>
</dbReference>
<keyword evidence="3" id="KW-0805">Transcription regulation</keyword>
<dbReference type="PROSITE" id="PS50949">
    <property type="entry name" value="HTH_GNTR"/>
    <property type="match status" value="1"/>
</dbReference>
<dbReference type="InterPro" id="IPR015421">
    <property type="entry name" value="PyrdxlP-dep_Trfase_major"/>
</dbReference>
<evidence type="ECO:0000256" key="3">
    <source>
        <dbReference type="ARBA" id="ARBA00023015"/>
    </source>
</evidence>
<dbReference type="SMART" id="SM00345">
    <property type="entry name" value="HTH_GNTR"/>
    <property type="match status" value="1"/>
</dbReference>
<dbReference type="CDD" id="cd07377">
    <property type="entry name" value="WHTH_GntR"/>
    <property type="match status" value="1"/>
</dbReference>